<reference evidence="1 2" key="2">
    <citation type="submission" date="2018-11" db="EMBL/GenBank/DDBJ databases">
        <authorList>
            <consortium name="Pathogen Informatics"/>
        </authorList>
    </citation>
    <scope>NUCLEOTIDE SEQUENCE [LARGE SCALE GENOMIC DNA]</scope>
</reference>
<evidence type="ECO:0000313" key="1">
    <source>
        <dbReference type="EMBL" id="VDM30167.1"/>
    </source>
</evidence>
<evidence type="ECO:0000313" key="3">
    <source>
        <dbReference type="WBParaSite" id="TCNE_0000445001-mRNA-1"/>
    </source>
</evidence>
<dbReference type="EMBL" id="UYWY01007590">
    <property type="protein sequence ID" value="VDM30167.1"/>
    <property type="molecule type" value="Genomic_DNA"/>
</dbReference>
<keyword evidence="2" id="KW-1185">Reference proteome</keyword>
<organism evidence="2 3">
    <name type="scientific">Toxocara canis</name>
    <name type="common">Canine roundworm</name>
    <dbReference type="NCBI Taxonomy" id="6265"/>
    <lineage>
        <taxon>Eukaryota</taxon>
        <taxon>Metazoa</taxon>
        <taxon>Ecdysozoa</taxon>
        <taxon>Nematoda</taxon>
        <taxon>Chromadorea</taxon>
        <taxon>Rhabditida</taxon>
        <taxon>Spirurina</taxon>
        <taxon>Ascaridomorpha</taxon>
        <taxon>Ascaridoidea</taxon>
        <taxon>Toxocaridae</taxon>
        <taxon>Toxocara</taxon>
    </lineage>
</organism>
<dbReference type="WBParaSite" id="TCNE_0000445001-mRNA-1">
    <property type="protein sequence ID" value="TCNE_0000445001-mRNA-1"/>
    <property type="gene ID" value="TCNE_0000445001"/>
</dbReference>
<name>A0A183U7I0_TOXCA</name>
<dbReference type="AlphaFoldDB" id="A0A183U7I0"/>
<accession>A0A183U7I0</accession>
<evidence type="ECO:0000313" key="2">
    <source>
        <dbReference type="Proteomes" id="UP000050794"/>
    </source>
</evidence>
<gene>
    <name evidence="1" type="ORF">TCNE_LOCUS4450</name>
</gene>
<sequence length="162" mass="18731">MEGETRRGTDRRCVRLCRRFVAQMRLRPNALETAQQRLAVSARVLRYDQLPIGRFCAHHSILAELKRFARTELYANTERRIFLGTGIDRATCDQPFLSSLHEMNVVASIVLMVAIPIWGDYSIEQLQNERFAYTVETPDAGLTPSKARYRIDDMVFDQIPLR</sequence>
<reference evidence="3" key="1">
    <citation type="submission" date="2016-06" db="UniProtKB">
        <authorList>
            <consortium name="WormBaseParasite"/>
        </authorList>
    </citation>
    <scope>IDENTIFICATION</scope>
</reference>
<protein>
    <submittedName>
        <fullName evidence="3">Transcriptional regulator</fullName>
    </submittedName>
</protein>
<proteinExistence type="predicted"/>
<dbReference type="Proteomes" id="UP000050794">
    <property type="component" value="Unassembled WGS sequence"/>
</dbReference>